<sequence length="406" mass="45820">MPAIFISEEMNIVLGMTTRWVASAIEGGYKVAMTKENQGRYKFENNGTSVRVRSQRRAYLSQKEGWSCDCEFAQTMKLQCRHAMTFKKLIGCAFIIPFSAIQPRWFGQSRTHFEDITELTTPFVANIFKTEMNGFERPLSEKEKYRRAQQALGRISGELSRFPDDVFESAMSQFETWWHDMRHGNACNISTRKYSSDDKKDGEEDDSGAAGGSVGGSTPTPKEGISEDTRDLRHSTVMGTQPPQLNAEIRLNEPTATDGRPRLDRTKPKQQAKAALKEFNQCIRLRGPLRDKDVCEIVACLQEIRPALHEVTSFMKIYNVHEVKRASNFTWKVDKGFVPDIVQFRLPEDAIQVVLDDLEAQKSTLNDGQAIDETISLDGASQSASSIVAGIPTIGNFRREQLEAMR</sequence>
<evidence type="ECO:0000313" key="2">
    <source>
        <dbReference type="EMBL" id="KAF4045475.1"/>
    </source>
</evidence>
<protein>
    <recommendedName>
        <fullName evidence="4">SWIM-type domain-containing protein</fullName>
    </recommendedName>
</protein>
<comment type="caution">
    <text evidence="2">The sequence shown here is derived from an EMBL/GenBank/DDBJ whole genome shotgun (WGS) entry which is preliminary data.</text>
</comment>
<keyword evidence="3" id="KW-1185">Reference proteome</keyword>
<dbReference type="EMBL" id="WSZM01000047">
    <property type="protein sequence ID" value="KAF4045475.1"/>
    <property type="molecule type" value="Genomic_DNA"/>
</dbReference>
<dbReference type="AlphaFoldDB" id="A0A833TLL3"/>
<dbReference type="PANTHER" id="PTHR31569">
    <property type="entry name" value="SWIM-TYPE DOMAIN-CONTAINING PROTEIN"/>
    <property type="match status" value="1"/>
</dbReference>
<proteinExistence type="predicted"/>
<name>A0A833TLL3_PHYIN</name>
<dbReference type="InterPro" id="IPR052579">
    <property type="entry name" value="Zinc_finger_SWIM"/>
</dbReference>
<accession>A0A833TLL3</accession>
<feature type="compositionally biased region" description="Basic and acidic residues" evidence="1">
    <location>
        <begin position="224"/>
        <end position="234"/>
    </location>
</feature>
<feature type="region of interest" description="Disordered" evidence="1">
    <location>
        <begin position="190"/>
        <end position="267"/>
    </location>
</feature>
<reference evidence="2" key="1">
    <citation type="submission" date="2020-04" db="EMBL/GenBank/DDBJ databases">
        <title>Hybrid Assembly of Korean Phytophthora infestans isolates.</title>
        <authorList>
            <person name="Prokchorchik M."/>
            <person name="Lee Y."/>
            <person name="Seo J."/>
            <person name="Cho J.-H."/>
            <person name="Park Y.-E."/>
            <person name="Jang D.-C."/>
            <person name="Im J.-S."/>
            <person name="Choi J.-G."/>
            <person name="Park H.-J."/>
            <person name="Lee G.-B."/>
            <person name="Lee Y.-G."/>
            <person name="Hong S.-Y."/>
            <person name="Cho K."/>
            <person name="Sohn K.H."/>
        </authorList>
    </citation>
    <scope>NUCLEOTIDE SEQUENCE</scope>
    <source>
        <strain evidence="2">KR_1_A1</strain>
    </source>
</reference>
<evidence type="ECO:0000313" key="3">
    <source>
        <dbReference type="Proteomes" id="UP000602510"/>
    </source>
</evidence>
<dbReference type="Proteomes" id="UP000602510">
    <property type="component" value="Unassembled WGS sequence"/>
</dbReference>
<gene>
    <name evidence="2" type="ORF">GN244_ATG02220</name>
</gene>
<organism evidence="2 3">
    <name type="scientific">Phytophthora infestans</name>
    <name type="common">Potato late blight agent</name>
    <name type="synonym">Botrytis infestans</name>
    <dbReference type="NCBI Taxonomy" id="4787"/>
    <lineage>
        <taxon>Eukaryota</taxon>
        <taxon>Sar</taxon>
        <taxon>Stramenopiles</taxon>
        <taxon>Oomycota</taxon>
        <taxon>Peronosporomycetes</taxon>
        <taxon>Peronosporales</taxon>
        <taxon>Peronosporaceae</taxon>
        <taxon>Phytophthora</taxon>
    </lineage>
</organism>
<evidence type="ECO:0000256" key="1">
    <source>
        <dbReference type="SAM" id="MobiDB-lite"/>
    </source>
</evidence>
<evidence type="ECO:0008006" key="4">
    <source>
        <dbReference type="Google" id="ProtNLM"/>
    </source>
</evidence>
<dbReference type="PANTHER" id="PTHR31569:SF4">
    <property type="entry name" value="SWIM-TYPE DOMAIN-CONTAINING PROTEIN"/>
    <property type="match status" value="1"/>
</dbReference>